<dbReference type="Pfam" id="PF01520">
    <property type="entry name" value="Amidase_3"/>
    <property type="match status" value="1"/>
</dbReference>
<protein>
    <submittedName>
        <fullName evidence="2">N-acetylmuramoyl-L-alanine amidase CwlD</fullName>
    </submittedName>
</protein>
<reference evidence="2 3" key="1">
    <citation type="submission" date="2018-03" db="EMBL/GenBank/DDBJ databases">
        <title>The uncultured portion of the human microbiome is neutrally assembled.</title>
        <authorList>
            <person name="Jeraldo P."/>
            <person name="Boardman L."/>
            <person name="White B.A."/>
            <person name="Nelson H."/>
            <person name="Goldenfeld N."/>
            <person name="Chia N."/>
        </authorList>
    </citation>
    <scope>NUCLEOTIDE SEQUENCE [LARGE SCALE GENOMIC DNA]</scope>
    <source>
        <strain evidence="2">CIM:MAG 903</strain>
    </source>
</reference>
<evidence type="ECO:0000313" key="2">
    <source>
        <dbReference type="EMBL" id="PWL51522.1"/>
    </source>
</evidence>
<evidence type="ECO:0000313" key="3">
    <source>
        <dbReference type="Proteomes" id="UP000246114"/>
    </source>
</evidence>
<dbReference type="GO" id="GO:0030288">
    <property type="term" value="C:outer membrane-bounded periplasmic space"/>
    <property type="evidence" value="ECO:0007669"/>
    <property type="project" value="TreeGrafter"/>
</dbReference>
<dbReference type="SMART" id="SM00646">
    <property type="entry name" value="Ami_3"/>
    <property type="match status" value="1"/>
</dbReference>
<dbReference type="GeneID" id="90546139"/>
<dbReference type="OrthoDB" id="9806267at2"/>
<dbReference type="InterPro" id="IPR050695">
    <property type="entry name" value="N-acetylmuramoyl_amidase_3"/>
</dbReference>
<dbReference type="EMBL" id="QAMZ01000056">
    <property type="protein sequence ID" value="PWL51522.1"/>
    <property type="molecule type" value="Genomic_DNA"/>
</dbReference>
<dbReference type="Proteomes" id="UP000246114">
    <property type="component" value="Unassembled WGS sequence"/>
</dbReference>
<dbReference type="PANTHER" id="PTHR30404:SF0">
    <property type="entry name" value="N-ACETYLMURAMOYL-L-ALANINE AMIDASE AMIC"/>
    <property type="match status" value="1"/>
</dbReference>
<dbReference type="Gene3D" id="3.40.630.40">
    <property type="entry name" value="Zn-dependent exopeptidases"/>
    <property type="match status" value="1"/>
</dbReference>
<dbReference type="AlphaFoldDB" id="A0A316LYY4"/>
<organism evidence="2 3">
    <name type="scientific">Clostridium cadaveris</name>
    <dbReference type="NCBI Taxonomy" id="1529"/>
    <lineage>
        <taxon>Bacteria</taxon>
        <taxon>Bacillati</taxon>
        <taxon>Bacillota</taxon>
        <taxon>Clostridia</taxon>
        <taxon>Eubacteriales</taxon>
        <taxon>Clostridiaceae</taxon>
        <taxon>Clostridium</taxon>
    </lineage>
</organism>
<name>A0A316LYY4_9CLOT</name>
<dbReference type="InterPro" id="IPR002508">
    <property type="entry name" value="MurNAc-LAA_cat"/>
</dbReference>
<dbReference type="NCBIfam" id="TIGR02883">
    <property type="entry name" value="spore_cwlD"/>
    <property type="match status" value="1"/>
</dbReference>
<dbReference type="CDD" id="cd02696">
    <property type="entry name" value="MurNAc-LAA"/>
    <property type="match status" value="1"/>
</dbReference>
<dbReference type="PANTHER" id="PTHR30404">
    <property type="entry name" value="N-ACETYLMURAMOYL-L-ALANINE AMIDASE"/>
    <property type="match status" value="1"/>
</dbReference>
<gene>
    <name evidence="2" type="primary">cwlD</name>
    <name evidence="2" type="ORF">DBY38_14820</name>
</gene>
<dbReference type="GO" id="GO:0009253">
    <property type="term" value="P:peptidoglycan catabolic process"/>
    <property type="evidence" value="ECO:0007669"/>
    <property type="project" value="InterPro"/>
</dbReference>
<dbReference type="InterPro" id="IPR014234">
    <property type="entry name" value="Spore_CwlD"/>
</dbReference>
<proteinExistence type="predicted"/>
<evidence type="ECO:0000256" key="1">
    <source>
        <dbReference type="ARBA" id="ARBA00022801"/>
    </source>
</evidence>
<accession>A0A316LYY4</accession>
<comment type="caution">
    <text evidence="2">The sequence shown here is derived from an EMBL/GenBank/DDBJ whole genome shotgun (WGS) entry which is preliminary data.</text>
</comment>
<dbReference type="GO" id="GO:0008745">
    <property type="term" value="F:N-acetylmuramoyl-L-alanine amidase activity"/>
    <property type="evidence" value="ECO:0007669"/>
    <property type="project" value="InterPro"/>
</dbReference>
<sequence length="228" mass="26030">MHLCKKNILIIIMAFLVVFPINMISVKADENQKCILIDPGHGGKDGGAKSKNGTSEKDINLSISKKLRQILEDNGYKVFLTREDDVNLKSEKIKTSKFKISDLTRRCELKEETKCDMFISIHLNMYTDSKPKGAQVWYSTYEKSKILAEAIQNSFKENLDSSNKRLPKAAGEHYKILRDKYQGPAVIVECGFLSNPQEEQLLKDEAYQQKIAESIAKAVKKYYELENK</sequence>
<keyword evidence="1" id="KW-0378">Hydrolase</keyword>
<dbReference type="RefSeq" id="WP_027637810.1">
    <property type="nucleotide sequence ID" value="NZ_BAAACD010000008.1"/>
</dbReference>
<dbReference type="SUPFAM" id="SSF53187">
    <property type="entry name" value="Zn-dependent exopeptidases"/>
    <property type="match status" value="1"/>
</dbReference>